<feature type="domain" description="C2H2-type" evidence="6">
    <location>
        <begin position="462"/>
        <end position="485"/>
    </location>
</feature>
<dbReference type="GO" id="GO:0006355">
    <property type="term" value="P:regulation of DNA-templated transcription"/>
    <property type="evidence" value="ECO:0007669"/>
    <property type="project" value="InterPro"/>
</dbReference>
<feature type="compositionally biased region" description="Polar residues" evidence="5">
    <location>
        <begin position="311"/>
        <end position="328"/>
    </location>
</feature>
<keyword evidence="4" id="KW-0862">Zinc</keyword>
<evidence type="ECO:0000256" key="2">
    <source>
        <dbReference type="ARBA" id="ARBA00023155"/>
    </source>
</evidence>
<dbReference type="AlphaFoldDB" id="A0A6A6EI62"/>
<gene>
    <name evidence="7" type="ORF">K469DRAFT_746534</name>
</gene>
<protein>
    <recommendedName>
        <fullName evidence="6">C2H2-type domain-containing protein</fullName>
    </recommendedName>
</protein>
<dbReference type="SMART" id="SM00355">
    <property type="entry name" value="ZnF_C2H2"/>
    <property type="match status" value="2"/>
</dbReference>
<dbReference type="InterPro" id="IPR008422">
    <property type="entry name" value="KN_HD"/>
</dbReference>
<organism evidence="7 8">
    <name type="scientific">Zopfia rhizophila CBS 207.26</name>
    <dbReference type="NCBI Taxonomy" id="1314779"/>
    <lineage>
        <taxon>Eukaryota</taxon>
        <taxon>Fungi</taxon>
        <taxon>Dikarya</taxon>
        <taxon>Ascomycota</taxon>
        <taxon>Pezizomycotina</taxon>
        <taxon>Dothideomycetes</taxon>
        <taxon>Dothideomycetes incertae sedis</taxon>
        <taxon>Zopfiaceae</taxon>
        <taxon>Zopfia</taxon>
    </lineage>
</organism>
<sequence length="623" mass="69278">MVFEQHDASDNGVSPQQAPFCQAPTHWSNKVAPTNVHAFTPQITCDATHTTTSTLTSPTRATYFSTHPSSNIWRQNISQCVYQDEGNTPQLVNPCGPPDGLLEPHSDEDFSLSSLGADPAYNISSNSRTAAAELVESDFHATVLPPAAYGIGTPQVAKYVCLKDLYLESGLEQYPKVRQPFGIVGQNEEPYTALDSTSPSTALEADLQNLRSMRGPSNIIEYNSASKSMISPRRGKPAGDSDGNPIFPAKQNMRNRILPIKEWLQANTHFPYPDSKKVMELGKLTGLTSQQVRICLSNQRARNKSPAADPGSQTNFSTTTHLDVSTADSGDMRLNKRSLTHSSSFIPFESLDTLFPKRNPKYAQQPSAADFGVPGFETFHNISAMIPLWRATLVTNPHPTDVSALLHLEHTFPAAISQILPIPQRKGKRQHPSRYLADGDNALHMAESDTSSDSRQECTKPFHCTVCPKAFKNYYGWRRHESGVHDFHITPWTCMPNGPLVNGISCVFCSELVLDASHLDHHNITVCLQKDVRARTFGRKDHVKQHILQVHLLHMDPEDKKAFQVPRSWKVDVDANLSDPHALWCGFCRTTFQSVAERMEHVADHFRAGADIEKDWRPRALDS</sequence>
<dbReference type="Gene3D" id="1.10.10.60">
    <property type="entry name" value="Homeodomain-like"/>
    <property type="match status" value="1"/>
</dbReference>
<dbReference type="CDD" id="cd00086">
    <property type="entry name" value="homeodomain"/>
    <property type="match status" value="1"/>
</dbReference>
<dbReference type="GO" id="GO:0003677">
    <property type="term" value="F:DNA binding"/>
    <property type="evidence" value="ECO:0007669"/>
    <property type="project" value="UniProtKB-KW"/>
</dbReference>
<feature type="region of interest" description="Disordered" evidence="5">
    <location>
        <begin position="299"/>
        <end position="329"/>
    </location>
</feature>
<dbReference type="GO" id="GO:0008270">
    <property type="term" value="F:zinc ion binding"/>
    <property type="evidence" value="ECO:0007669"/>
    <property type="project" value="UniProtKB-KW"/>
</dbReference>
<evidence type="ECO:0000256" key="3">
    <source>
        <dbReference type="ARBA" id="ARBA00023242"/>
    </source>
</evidence>
<dbReference type="PROSITE" id="PS50157">
    <property type="entry name" value="ZINC_FINGER_C2H2_2"/>
    <property type="match status" value="1"/>
</dbReference>
<dbReference type="PROSITE" id="PS00028">
    <property type="entry name" value="ZINC_FINGER_C2H2_1"/>
    <property type="match status" value="1"/>
</dbReference>
<dbReference type="Pfam" id="PF05920">
    <property type="entry name" value="Homeobox_KN"/>
    <property type="match status" value="1"/>
</dbReference>
<dbReference type="Proteomes" id="UP000800200">
    <property type="component" value="Unassembled WGS sequence"/>
</dbReference>
<feature type="region of interest" description="Disordered" evidence="5">
    <location>
        <begin position="228"/>
        <end position="248"/>
    </location>
</feature>
<accession>A0A6A6EI62</accession>
<dbReference type="SUPFAM" id="SSF46689">
    <property type="entry name" value="Homeodomain-like"/>
    <property type="match status" value="1"/>
</dbReference>
<keyword evidence="2" id="KW-0371">Homeobox</keyword>
<dbReference type="InterPro" id="IPR009057">
    <property type="entry name" value="Homeodomain-like_sf"/>
</dbReference>
<keyword evidence="4" id="KW-0479">Metal-binding</keyword>
<keyword evidence="4" id="KW-0863">Zinc-finger</keyword>
<evidence type="ECO:0000256" key="4">
    <source>
        <dbReference type="PROSITE-ProRule" id="PRU00042"/>
    </source>
</evidence>
<proteinExistence type="predicted"/>
<evidence type="ECO:0000256" key="1">
    <source>
        <dbReference type="ARBA" id="ARBA00023125"/>
    </source>
</evidence>
<name>A0A6A6EI62_9PEZI</name>
<keyword evidence="3" id="KW-0539">Nucleus</keyword>
<evidence type="ECO:0000259" key="6">
    <source>
        <dbReference type="PROSITE" id="PS50157"/>
    </source>
</evidence>
<evidence type="ECO:0000313" key="7">
    <source>
        <dbReference type="EMBL" id="KAF2191101.1"/>
    </source>
</evidence>
<keyword evidence="1" id="KW-0238">DNA-binding</keyword>
<evidence type="ECO:0000313" key="8">
    <source>
        <dbReference type="Proteomes" id="UP000800200"/>
    </source>
</evidence>
<dbReference type="InterPro" id="IPR001356">
    <property type="entry name" value="HD"/>
</dbReference>
<dbReference type="EMBL" id="ML994617">
    <property type="protein sequence ID" value="KAF2191101.1"/>
    <property type="molecule type" value="Genomic_DNA"/>
</dbReference>
<evidence type="ECO:0000256" key="5">
    <source>
        <dbReference type="SAM" id="MobiDB-lite"/>
    </source>
</evidence>
<dbReference type="OrthoDB" id="10056939at2759"/>
<dbReference type="InterPro" id="IPR013087">
    <property type="entry name" value="Znf_C2H2_type"/>
</dbReference>
<keyword evidence="8" id="KW-1185">Reference proteome</keyword>
<reference evidence="7" key="1">
    <citation type="journal article" date="2020" name="Stud. Mycol.">
        <title>101 Dothideomycetes genomes: a test case for predicting lifestyles and emergence of pathogens.</title>
        <authorList>
            <person name="Haridas S."/>
            <person name="Albert R."/>
            <person name="Binder M."/>
            <person name="Bloem J."/>
            <person name="Labutti K."/>
            <person name="Salamov A."/>
            <person name="Andreopoulos B."/>
            <person name="Baker S."/>
            <person name="Barry K."/>
            <person name="Bills G."/>
            <person name="Bluhm B."/>
            <person name="Cannon C."/>
            <person name="Castanera R."/>
            <person name="Culley D."/>
            <person name="Daum C."/>
            <person name="Ezra D."/>
            <person name="Gonzalez J."/>
            <person name="Henrissat B."/>
            <person name="Kuo A."/>
            <person name="Liang C."/>
            <person name="Lipzen A."/>
            <person name="Lutzoni F."/>
            <person name="Magnuson J."/>
            <person name="Mondo S."/>
            <person name="Nolan M."/>
            <person name="Ohm R."/>
            <person name="Pangilinan J."/>
            <person name="Park H.-J."/>
            <person name="Ramirez L."/>
            <person name="Alfaro M."/>
            <person name="Sun H."/>
            <person name="Tritt A."/>
            <person name="Yoshinaga Y."/>
            <person name="Zwiers L.-H."/>
            <person name="Turgeon B."/>
            <person name="Goodwin S."/>
            <person name="Spatafora J."/>
            <person name="Crous P."/>
            <person name="Grigoriev I."/>
        </authorList>
    </citation>
    <scope>NUCLEOTIDE SEQUENCE</scope>
    <source>
        <strain evidence="7">CBS 207.26</strain>
    </source>
</reference>